<sequence length="237" mass="26285">MSLLKLPFILSSAIGINVAYTPPNAPPGKDEMLKPSFREVCLNNATGTLTIVLKTTFWLATLGQAATIILPLVPPSQLPEVASTLLDALGGPDKSSVSPAFLVGSTLVSLGGLLRWQCYRALGRLFTFQLSVRKDHRLVKDGPYSFVRHPSYSAIALSFVGVITMYASPGSWLRESGLLDNRIIGRVAWAWATFMGLTTISLFRRCPKEDQMMKKEFGREWDEWSSRVKYWVIPGIY</sequence>
<keyword evidence="5" id="KW-0808">Transferase</keyword>
<organism>
    <name type="scientific">Serpula lacrymans var. lacrymans (strain S7.9)</name>
    <name type="common">Dry rot fungus</name>
    <dbReference type="NCBI Taxonomy" id="578457"/>
    <lineage>
        <taxon>Eukaryota</taxon>
        <taxon>Fungi</taxon>
        <taxon>Dikarya</taxon>
        <taxon>Basidiomycota</taxon>
        <taxon>Agaricomycotina</taxon>
        <taxon>Agaricomycetes</taxon>
        <taxon>Agaricomycetidae</taxon>
        <taxon>Boletales</taxon>
        <taxon>Coniophorineae</taxon>
        <taxon>Serpulaceae</taxon>
        <taxon>Serpula</taxon>
    </lineage>
</organism>
<feature type="transmembrane region" description="Helical" evidence="5">
    <location>
        <begin position="97"/>
        <end position="116"/>
    </location>
</feature>
<keyword evidence="5" id="KW-0256">Endoplasmic reticulum</keyword>
<comment type="caution">
    <text evidence="5">Lacks conserved residue(s) required for the propagation of feature annotation.</text>
</comment>
<feature type="transmembrane region" description="Helical" evidence="5">
    <location>
        <begin position="188"/>
        <end position="206"/>
    </location>
</feature>
<dbReference type="Gene3D" id="1.20.120.1630">
    <property type="match status" value="1"/>
</dbReference>
<name>F8PC65_SERL9</name>
<dbReference type="Proteomes" id="UP000008064">
    <property type="component" value="Unassembled WGS sequence"/>
</dbReference>
<protein>
    <recommendedName>
        <fullName evidence="5">Protein-S-isoprenylcysteine O-methyltransferase</fullName>
        <ecNumber evidence="5">2.1.1.100</ecNumber>
    </recommendedName>
</protein>
<dbReference type="OrthoDB" id="422086at2759"/>
<evidence type="ECO:0000313" key="7">
    <source>
        <dbReference type="EMBL" id="EGO19265.1"/>
    </source>
</evidence>
<dbReference type="Pfam" id="PF04140">
    <property type="entry name" value="ICMT"/>
    <property type="match status" value="1"/>
</dbReference>
<keyword evidence="5" id="KW-0949">S-adenosyl-L-methionine</keyword>
<comment type="similarity">
    <text evidence="5">Belongs to the class VI-like SAM-binding methyltransferase superfamily. Isoprenylcysteine carboxyl methyltransferase family.</text>
</comment>
<keyword evidence="2 5" id="KW-0812">Transmembrane</keyword>
<proteinExistence type="inferred from homology"/>
<feature type="signal peptide" evidence="6">
    <location>
        <begin position="1"/>
        <end position="19"/>
    </location>
</feature>
<evidence type="ECO:0000256" key="2">
    <source>
        <dbReference type="ARBA" id="ARBA00022692"/>
    </source>
</evidence>
<reference evidence="7" key="1">
    <citation type="submission" date="2011-04" db="EMBL/GenBank/DDBJ databases">
        <title>Evolution of plant cell wall degrading machinery underlies the functional diversity of forest fungi.</title>
        <authorList>
            <consortium name="US DOE Joint Genome Institute (JGI-PGF)"/>
            <person name="Eastwood D.C."/>
            <person name="Floudas D."/>
            <person name="Binder M."/>
            <person name="Majcherczyk A."/>
            <person name="Schneider P."/>
            <person name="Aerts A."/>
            <person name="Asiegbu F.O."/>
            <person name="Baker S.E."/>
            <person name="Barry K."/>
            <person name="Bendiksby M."/>
            <person name="Blumentritt M."/>
            <person name="Coutinho P.M."/>
            <person name="Cullen D."/>
            <person name="Cullen D."/>
            <person name="Gathman A."/>
            <person name="Goodell B."/>
            <person name="Henrissat B."/>
            <person name="Ihrmark K."/>
            <person name="Kauserud H."/>
            <person name="Kohler A."/>
            <person name="LaButti K."/>
            <person name="Lapidus A."/>
            <person name="Lavin J.L."/>
            <person name="Lee Y.-H."/>
            <person name="Lindquist E."/>
            <person name="Lilly W."/>
            <person name="Lucas S."/>
            <person name="Morin E."/>
            <person name="Murat C."/>
            <person name="Oguiza J.A."/>
            <person name="Park J."/>
            <person name="Pisabarro A.G."/>
            <person name="Riley R."/>
            <person name="Rosling A."/>
            <person name="Salamov A."/>
            <person name="Schmidt O."/>
            <person name="Schmutz J."/>
            <person name="Skrede I."/>
            <person name="Stenlid J."/>
            <person name="Wiebenga A."/>
            <person name="Xie X."/>
            <person name="Kues U."/>
            <person name="Hibbett D.S."/>
            <person name="Hoffmeister D."/>
            <person name="Hogberg N."/>
            <person name="Martin F."/>
            <person name="Grigoriev I.V."/>
            <person name="Watkinson S.C."/>
        </authorList>
    </citation>
    <scope>NUCLEOTIDE SEQUENCE</scope>
    <source>
        <strain evidence="7">S7.9</strain>
    </source>
</reference>
<gene>
    <name evidence="7" type="ORF">SERLADRAFT_479650</name>
</gene>
<dbReference type="EMBL" id="GL945444">
    <property type="protein sequence ID" value="EGO19265.1"/>
    <property type="molecule type" value="Genomic_DNA"/>
</dbReference>
<evidence type="ECO:0000256" key="6">
    <source>
        <dbReference type="SAM" id="SignalP"/>
    </source>
</evidence>
<feature type="chain" id="PRO_5003376449" description="Protein-S-isoprenylcysteine O-methyltransferase" evidence="6">
    <location>
        <begin position="20"/>
        <end position="237"/>
    </location>
</feature>
<dbReference type="RefSeq" id="XP_007323986.1">
    <property type="nucleotide sequence ID" value="XM_007323924.1"/>
</dbReference>
<keyword evidence="6" id="KW-0732">Signal</keyword>
<keyword evidence="5" id="KW-0489">Methyltransferase</keyword>
<feature type="transmembrane region" description="Helical" evidence="5">
    <location>
        <begin position="150"/>
        <end position="168"/>
    </location>
</feature>
<keyword evidence="4 5" id="KW-0472">Membrane</keyword>
<dbReference type="EC" id="2.1.1.100" evidence="5"/>
<evidence type="ECO:0000256" key="4">
    <source>
        <dbReference type="ARBA" id="ARBA00023136"/>
    </source>
</evidence>
<dbReference type="KEGG" id="sla:SERLADRAFT_479650"/>
<evidence type="ECO:0000256" key="1">
    <source>
        <dbReference type="ARBA" id="ARBA00004141"/>
    </source>
</evidence>
<accession>F8PC65</accession>
<keyword evidence="3 5" id="KW-1133">Transmembrane helix</keyword>
<dbReference type="GeneID" id="18821394"/>
<dbReference type="HOGENOM" id="CLU_065200_6_0_1"/>
<dbReference type="GO" id="GO:0004671">
    <property type="term" value="F:protein C-terminal S-isoprenylcysteine carboxyl O-methyltransferase activity"/>
    <property type="evidence" value="ECO:0007669"/>
    <property type="project" value="UniProtKB-EC"/>
</dbReference>
<dbReference type="PANTHER" id="PTHR12714">
    <property type="entry name" value="PROTEIN-S ISOPRENYLCYSTEINE O-METHYLTRANSFERASE"/>
    <property type="match status" value="1"/>
</dbReference>
<dbReference type="AlphaFoldDB" id="F8PC65"/>
<comment type="subcellular location">
    <subcellularLocation>
        <location evidence="5">Endoplasmic reticulum membrane</location>
        <topology evidence="5">Multi-pass membrane protein</topology>
    </subcellularLocation>
    <subcellularLocation>
        <location evidence="1">Membrane</location>
        <topology evidence="1">Multi-pass membrane protein</topology>
    </subcellularLocation>
</comment>
<dbReference type="GO" id="GO:0032259">
    <property type="term" value="P:methylation"/>
    <property type="evidence" value="ECO:0007669"/>
    <property type="project" value="UniProtKB-KW"/>
</dbReference>
<dbReference type="InterPro" id="IPR007269">
    <property type="entry name" value="ICMT_MeTrfase"/>
</dbReference>
<comment type="catalytic activity">
    <reaction evidence="5">
        <text>[protein]-C-terminal S-[(2E,6E)-farnesyl]-L-cysteine + S-adenosyl-L-methionine = [protein]-C-terminal S-[(2E,6E)-farnesyl]-L-cysteine methyl ester + S-adenosyl-L-homocysteine</text>
        <dbReference type="Rhea" id="RHEA:21672"/>
        <dbReference type="Rhea" id="RHEA-COMP:12125"/>
        <dbReference type="Rhea" id="RHEA-COMP:12126"/>
        <dbReference type="ChEBI" id="CHEBI:57856"/>
        <dbReference type="ChEBI" id="CHEBI:59789"/>
        <dbReference type="ChEBI" id="CHEBI:90510"/>
        <dbReference type="ChEBI" id="CHEBI:90511"/>
        <dbReference type="EC" id="2.1.1.100"/>
    </reaction>
</comment>
<dbReference type="GO" id="GO:0005789">
    <property type="term" value="C:endoplasmic reticulum membrane"/>
    <property type="evidence" value="ECO:0007669"/>
    <property type="project" value="UniProtKB-SubCell"/>
</dbReference>
<dbReference type="PANTHER" id="PTHR12714:SF9">
    <property type="entry name" value="PROTEIN-S-ISOPRENYLCYSTEINE O-METHYLTRANSFERASE"/>
    <property type="match status" value="1"/>
</dbReference>
<evidence type="ECO:0000256" key="5">
    <source>
        <dbReference type="RuleBase" id="RU362022"/>
    </source>
</evidence>
<evidence type="ECO:0000256" key="3">
    <source>
        <dbReference type="ARBA" id="ARBA00022989"/>
    </source>
</evidence>